<proteinExistence type="predicted"/>
<evidence type="ECO:0000313" key="3">
    <source>
        <dbReference type="Proteomes" id="UP000076532"/>
    </source>
</evidence>
<feature type="region of interest" description="Disordered" evidence="1">
    <location>
        <begin position="495"/>
        <end position="547"/>
    </location>
</feature>
<feature type="compositionally biased region" description="Basic and acidic residues" evidence="1">
    <location>
        <begin position="366"/>
        <end position="385"/>
    </location>
</feature>
<name>A0A166UEE1_9AGAM</name>
<dbReference type="Proteomes" id="UP000076532">
    <property type="component" value="Unassembled WGS sequence"/>
</dbReference>
<evidence type="ECO:0000256" key="1">
    <source>
        <dbReference type="SAM" id="MobiDB-lite"/>
    </source>
</evidence>
<dbReference type="AlphaFoldDB" id="A0A166UEE1"/>
<feature type="compositionally biased region" description="Acidic residues" evidence="1">
    <location>
        <begin position="538"/>
        <end position="547"/>
    </location>
</feature>
<evidence type="ECO:0000313" key="2">
    <source>
        <dbReference type="EMBL" id="KZP31614.1"/>
    </source>
</evidence>
<gene>
    <name evidence="2" type="ORF">FIBSPDRAFT_925830</name>
</gene>
<sequence length="547" mass="60519">MPPCTEYFQITGINAHSHSWDIFNPWNEGNVGLARAIATHLRFGEPPAITLILGIWPSGASCLLLSLDHLRVFCNDTRLPTPRRAPCAPTEFLSLSPISFHDEYDLLKRLKTYAPKAGKKGNAEVGDTSQANKGYMRAQGFSAPGQPLPGVARSAFEHNRVLYALLQHTIDPHRLGLPYFPWAAPSEGSASADARLRIVSLAINTWASDKRKLAERLRAPEVLDIGWSERYAPEGSTVHIKVKEKEMMGQGYKPAPFDHGETQFLPQAEIAKRLRELFGSFSSGAPAQPVVLLVHGAQVTHAVLQACGVNMDACVVGIRELLLQGPLVPIHQDERIFGQQEDEDFKKYRVADTRRSVTLDYGEEDVKYRRPRERSRSRSPKRESRTLSPRRPSPPRRHLNSVPQNGSRRLPGNVYIVDVQELYQRLTQTDGSSSRRVSDTARALGITGTNAGWCAGNECRTMFDIWTAMASGPPIDEQRAARLEPAPLVLSAVVEDAPKAEQDDEDDDERDPNDVIANHPSVDAGVGGGMSGDPYANIEDDDDDDWD</sequence>
<accession>A0A166UEE1</accession>
<organism evidence="2 3">
    <name type="scientific">Athelia psychrophila</name>
    <dbReference type="NCBI Taxonomy" id="1759441"/>
    <lineage>
        <taxon>Eukaryota</taxon>
        <taxon>Fungi</taxon>
        <taxon>Dikarya</taxon>
        <taxon>Basidiomycota</taxon>
        <taxon>Agaricomycotina</taxon>
        <taxon>Agaricomycetes</taxon>
        <taxon>Agaricomycetidae</taxon>
        <taxon>Atheliales</taxon>
        <taxon>Atheliaceae</taxon>
        <taxon>Athelia</taxon>
    </lineage>
</organism>
<reference evidence="2 3" key="1">
    <citation type="journal article" date="2016" name="Mol. Biol. Evol.">
        <title>Comparative Genomics of Early-Diverging Mushroom-Forming Fungi Provides Insights into the Origins of Lignocellulose Decay Capabilities.</title>
        <authorList>
            <person name="Nagy L.G."/>
            <person name="Riley R."/>
            <person name="Tritt A."/>
            <person name="Adam C."/>
            <person name="Daum C."/>
            <person name="Floudas D."/>
            <person name="Sun H."/>
            <person name="Yadav J.S."/>
            <person name="Pangilinan J."/>
            <person name="Larsson K.H."/>
            <person name="Matsuura K."/>
            <person name="Barry K."/>
            <person name="Labutti K."/>
            <person name="Kuo R."/>
            <person name="Ohm R.A."/>
            <person name="Bhattacharya S.S."/>
            <person name="Shirouzu T."/>
            <person name="Yoshinaga Y."/>
            <person name="Martin F.M."/>
            <person name="Grigoriev I.V."/>
            <person name="Hibbett D.S."/>
        </authorList>
    </citation>
    <scope>NUCLEOTIDE SEQUENCE [LARGE SCALE GENOMIC DNA]</scope>
    <source>
        <strain evidence="2 3">CBS 109695</strain>
    </source>
</reference>
<protein>
    <submittedName>
        <fullName evidence="2">Uncharacterized protein</fullName>
    </submittedName>
</protein>
<feature type="region of interest" description="Disordered" evidence="1">
    <location>
        <begin position="366"/>
        <end position="411"/>
    </location>
</feature>
<keyword evidence="3" id="KW-1185">Reference proteome</keyword>
<dbReference type="OrthoDB" id="3235609at2759"/>
<dbReference type="EMBL" id="KV417489">
    <property type="protein sequence ID" value="KZP31614.1"/>
    <property type="molecule type" value="Genomic_DNA"/>
</dbReference>
<feature type="compositionally biased region" description="Acidic residues" evidence="1">
    <location>
        <begin position="502"/>
        <end position="511"/>
    </location>
</feature>